<dbReference type="Proteomes" id="UP000614601">
    <property type="component" value="Unassembled WGS sequence"/>
</dbReference>
<keyword evidence="1" id="KW-0732">Signal</keyword>
<evidence type="ECO:0000256" key="1">
    <source>
        <dbReference type="SAM" id="SignalP"/>
    </source>
</evidence>
<proteinExistence type="predicted"/>
<feature type="signal peptide" evidence="1">
    <location>
        <begin position="1"/>
        <end position="18"/>
    </location>
</feature>
<protein>
    <submittedName>
        <fullName evidence="2">Uncharacterized protein</fullName>
    </submittedName>
</protein>
<accession>A0A811JTX6</accession>
<name>A0A811JTX6_9BILA</name>
<dbReference type="EMBL" id="CAJFCW020000001">
    <property type="protein sequence ID" value="CAG9083639.1"/>
    <property type="molecule type" value="Genomic_DNA"/>
</dbReference>
<gene>
    <name evidence="2" type="ORF">BOKJ2_LOCUS1600</name>
</gene>
<feature type="chain" id="PRO_5036408205" evidence="1">
    <location>
        <begin position="19"/>
        <end position="841"/>
    </location>
</feature>
<reference evidence="2" key="1">
    <citation type="submission" date="2020-09" db="EMBL/GenBank/DDBJ databases">
        <authorList>
            <person name="Kikuchi T."/>
        </authorList>
    </citation>
    <scope>NUCLEOTIDE SEQUENCE</scope>
    <source>
        <strain evidence="2">SH1</strain>
    </source>
</reference>
<organism evidence="2 3">
    <name type="scientific">Bursaphelenchus okinawaensis</name>
    <dbReference type="NCBI Taxonomy" id="465554"/>
    <lineage>
        <taxon>Eukaryota</taxon>
        <taxon>Metazoa</taxon>
        <taxon>Ecdysozoa</taxon>
        <taxon>Nematoda</taxon>
        <taxon>Chromadorea</taxon>
        <taxon>Rhabditida</taxon>
        <taxon>Tylenchina</taxon>
        <taxon>Tylenchomorpha</taxon>
        <taxon>Aphelenchoidea</taxon>
        <taxon>Aphelenchoididae</taxon>
        <taxon>Bursaphelenchus</taxon>
    </lineage>
</organism>
<keyword evidence="3" id="KW-1185">Reference proteome</keyword>
<evidence type="ECO:0000313" key="2">
    <source>
        <dbReference type="EMBL" id="CAD5206916.1"/>
    </source>
</evidence>
<dbReference type="AlphaFoldDB" id="A0A811JTX6"/>
<evidence type="ECO:0000313" key="3">
    <source>
        <dbReference type="Proteomes" id="UP000614601"/>
    </source>
</evidence>
<dbReference type="EMBL" id="CAJFDH010000001">
    <property type="protein sequence ID" value="CAD5206916.1"/>
    <property type="molecule type" value="Genomic_DNA"/>
</dbReference>
<comment type="caution">
    <text evidence="2">The sequence shown here is derived from an EMBL/GenBank/DDBJ whole genome shotgun (WGS) entry which is preliminary data.</text>
</comment>
<dbReference type="Proteomes" id="UP000783686">
    <property type="component" value="Unassembled WGS sequence"/>
</dbReference>
<sequence>MRLWLLVAAITNVELLKAADNIEYAWCDTIECLLLFAPATRFYAGLEENKFIYIPSEALYNAWGNSSIETFADNTYSKLASNRMYKKSFAPLVKNFTLTYTYIPSLGRFQDVIKPRDEKFSVKQIMDVLMARRISTIYEYDINKKSTCRDKYGYYSNTVDGSETCMSLMSFPPTNFTFQYYAGPVTWNRIRFDDKDYLLRLLLTNNEFSAAHVPDNTNPSMEKYMSCQHTNGAVKPPDNVCYAVFGLFSYSRICCCYNKKCDILQPLTKTLQKYQVCPYGHFDIHEQRPIIRKYEYEEFGAKSIAKLCYLVYNITVIEGKKNEGHVALKASLGGTNDTGEAWYYGAVSDHICRRNITRCLDINTEDVATKRMLLTCYCQDPAQCYNLTLSSFNDFNQFYGRALNKKEQFCKRLSFNFARDIKLKECHTYVDLAYEKPVLLVFLNNMVTYNLVFEFRLNSLEKYDPRLEGKAVTVRLMNGYIMDTVLKDCNNTVYPPKSIADREVRLWYQFRCSFARCDEIFDNKGVAILKDYPDLYPQCLALSKYIYKLKHGDVDRDFEDFFGQLIWGVDVSKSYCVIQYTSPLRKDGSEDFAFITGTVTADDYKNFIRCPNYNRKDSVICVRNKMKIFTYCCRPYFTYESDEEKYRRALRNFIQEDWKLYFLPHSQIKVEKSVNEPGDCLMNRNGLTTNELCEFEPGCYGEFMFSLFKNLKSAGCAQSGVATTMASKDIYRHHIHAGSLCDIKQNYRTRRAIYEGECVVVNNGVQSVDDVPAFWMEDTANQQRLRARKLLCCCEDAVDCHHDLISYVAYYDYYLDENQEKLDEILKTYNLDDIDPWKYRP</sequence>